<dbReference type="EMBL" id="BJMM01000044">
    <property type="protein sequence ID" value="GEB53168.1"/>
    <property type="molecule type" value="Genomic_DNA"/>
</dbReference>
<feature type="region of interest" description="Disordered" evidence="1">
    <location>
        <begin position="135"/>
        <end position="177"/>
    </location>
</feature>
<comment type="caution">
    <text evidence="2">The sequence shown here is derived from an EMBL/GenBank/DDBJ whole genome shotgun (WGS) entry which is preliminary data.</text>
</comment>
<name>A0A4Y3R8N3_STRCI</name>
<dbReference type="AlphaFoldDB" id="A0A4Y3R8N3"/>
<gene>
    <name evidence="2" type="ORF">SCA03_57190</name>
</gene>
<proteinExistence type="predicted"/>
<keyword evidence="3" id="KW-1185">Reference proteome</keyword>
<dbReference type="InterPro" id="IPR054383">
    <property type="entry name" value="PspAB-like"/>
</dbReference>
<evidence type="ECO:0000313" key="2">
    <source>
        <dbReference type="EMBL" id="GEB53168.1"/>
    </source>
</evidence>
<protein>
    <submittedName>
        <fullName evidence="2">Uncharacterized protein</fullName>
    </submittedName>
</protein>
<organism evidence="2 3">
    <name type="scientific">Streptomyces cacaoi</name>
    <dbReference type="NCBI Taxonomy" id="1898"/>
    <lineage>
        <taxon>Bacteria</taxon>
        <taxon>Bacillati</taxon>
        <taxon>Actinomycetota</taxon>
        <taxon>Actinomycetes</taxon>
        <taxon>Kitasatosporales</taxon>
        <taxon>Streptomycetaceae</taxon>
        <taxon>Streptomyces</taxon>
    </lineage>
</organism>
<feature type="compositionally biased region" description="Gly residues" evidence="1">
    <location>
        <begin position="137"/>
        <end position="176"/>
    </location>
</feature>
<sequence length="242" mass="24907">MTVGFLDTLLGRSKPKRPDLDQLFALPSAAVTLEAGAAFVPTGVGAVCFASVEGGAFERLRQEVRALLDADTERGGIPVEFGRDDYGYTWLTARHGPHEVAELVSDLHAVNTLLVEGGFGPQLLCSLVDFAQRDTSGPGGRPGDAGGSDASGGSGEAGASGGSGGSGGSGSSGGSGEDGRARSLALIYLYKRGTFYPFAPLPGGGEKRDNGLELQVRALLADDLPIEQDLSRWFPVWGAPGL</sequence>
<evidence type="ECO:0000256" key="1">
    <source>
        <dbReference type="SAM" id="MobiDB-lite"/>
    </source>
</evidence>
<accession>A0A4Y3R8N3</accession>
<reference evidence="2 3" key="1">
    <citation type="submission" date="2019-06" db="EMBL/GenBank/DDBJ databases">
        <title>Whole genome shotgun sequence of Streptomyces cacaoi subsp. cacaoi NBRC 12748.</title>
        <authorList>
            <person name="Hosoyama A."/>
            <person name="Uohara A."/>
            <person name="Ohji S."/>
            <person name="Ichikawa N."/>
        </authorList>
    </citation>
    <scope>NUCLEOTIDE SEQUENCE [LARGE SCALE GENOMIC DNA]</scope>
    <source>
        <strain evidence="2 3">NBRC 12748</strain>
    </source>
</reference>
<evidence type="ECO:0000313" key="3">
    <source>
        <dbReference type="Proteomes" id="UP000319210"/>
    </source>
</evidence>
<dbReference type="Pfam" id="PF22742">
    <property type="entry name" value="PspAB"/>
    <property type="match status" value="2"/>
</dbReference>
<dbReference type="Proteomes" id="UP000319210">
    <property type="component" value="Unassembled WGS sequence"/>
</dbReference>